<proteinExistence type="inferred from homology"/>
<dbReference type="Proteomes" id="UP000304900">
    <property type="component" value="Unassembled WGS sequence"/>
</dbReference>
<dbReference type="GO" id="GO:0006401">
    <property type="term" value="P:RNA catabolic process"/>
    <property type="evidence" value="ECO:0007669"/>
    <property type="project" value="InterPro"/>
</dbReference>
<keyword evidence="4" id="KW-0255">Endonuclease</keyword>
<evidence type="ECO:0000256" key="5">
    <source>
        <dbReference type="ARBA" id="ARBA00022801"/>
    </source>
</evidence>
<keyword evidence="3" id="KW-0540">Nuclease</keyword>
<dbReference type="SUPFAM" id="SSF143011">
    <property type="entry name" value="RelE-like"/>
    <property type="match status" value="1"/>
</dbReference>
<sequence>MGSGHYQIEFSDIAIEDLRYWKKSGQKNLLKKIEQLIQAISDDPLTGIGKPEPLKHALSGKYSRRINQEHRIIYRLDDDIVYILSLKGHY</sequence>
<dbReference type="GO" id="GO:0004519">
    <property type="term" value="F:endonuclease activity"/>
    <property type="evidence" value="ECO:0007669"/>
    <property type="project" value="UniProtKB-KW"/>
</dbReference>
<evidence type="ECO:0000256" key="1">
    <source>
        <dbReference type="ARBA" id="ARBA00008172"/>
    </source>
</evidence>
<keyword evidence="8" id="KW-1185">Reference proteome</keyword>
<keyword evidence="5" id="KW-0378">Hydrolase</keyword>
<dbReference type="OrthoDB" id="9801102at2"/>
<dbReference type="RefSeq" id="WP_137342927.1">
    <property type="nucleotide sequence ID" value="NZ_BSQH01000008.1"/>
</dbReference>
<reference evidence="7 8" key="1">
    <citation type="submission" date="2019-05" db="EMBL/GenBank/DDBJ databases">
        <title>Dyadobacter AR-3-8 sp. nov., isolated from arctic soil.</title>
        <authorList>
            <person name="Chaudhary D.K."/>
        </authorList>
    </citation>
    <scope>NUCLEOTIDE SEQUENCE [LARGE SCALE GENOMIC DNA]</scope>
    <source>
        <strain evidence="7 8">AR-3-8</strain>
    </source>
</reference>
<comment type="similarity">
    <text evidence="1">Belongs to the YoeB family.</text>
</comment>
<comment type="caution">
    <text evidence="7">The sequence shown here is derived from an EMBL/GenBank/DDBJ whole genome shotgun (WGS) entry which is preliminary data.</text>
</comment>
<accession>A0A4U6CY20</accession>
<protein>
    <recommendedName>
        <fullName evidence="6">Putative mRNA interferase YoeB</fullName>
    </recommendedName>
</protein>
<dbReference type="InterPro" id="IPR009614">
    <property type="entry name" value="YoeB_toxin"/>
</dbReference>
<dbReference type="AlphaFoldDB" id="A0A4U6CY20"/>
<evidence type="ECO:0000256" key="4">
    <source>
        <dbReference type="ARBA" id="ARBA00022759"/>
    </source>
</evidence>
<name>A0A4U6CY20_9BACT</name>
<dbReference type="GO" id="GO:0045892">
    <property type="term" value="P:negative regulation of DNA-templated transcription"/>
    <property type="evidence" value="ECO:0007669"/>
    <property type="project" value="TreeGrafter"/>
</dbReference>
<evidence type="ECO:0000256" key="6">
    <source>
        <dbReference type="ARBA" id="ARBA00030388"/>
    </source>
</evidence>
<dbReference type="PANTHER" id="PTHR38039">
    <property type="entry name" value="TOXIN YOEB"/>
    <property type="match status" value="1"/>
</dbReference>
<dbReference type="EMBL" id="SZVO01000014">
    <property type="protein sequence ID" value="TKT88745.1"/>
    <property type="molecule type" value="Genomic_DNA"/>
</dbReference>
<dbReference type="GO" id="GO:0016787">
    <property type="term" value="F:hydrolase activity"/>
    <property type="evidence" value="ECO:0007669"/>
    <property type="project" value="UniProtKB-KW"/>
</dbReference>
<dbReference type="Pfam" id="PF06769">
    <property type="entry name" value="YoeB_toxin"/>
    <property type="match status" value="1"/>
</dbReference>
<dbReference type="NCBIfam" id="TIGR02116">
    <property type="entry name" value="toxin_Txe_YoeB"/>
    <property type="match status" value="1"/>
</dbReference>
<evidence type="ECO:0000256" key="2">
    <source>
        <dbReference type="ARBA" id="ARBA00022649"/>
    </source>
</evidence>
<gene>
    <name evidence="7" type="ORF">FDK13_25930</name>
</gene>
<organism evidence="7 8">
    <name type="scientific">Dyadobacter frigoris</name>
    <dbReference type="NCBI Taxonomy" id="2576211"/>
    <lineage>
        <taxon>Bacteria</taxon>
        <taxon>Pseudomonadati</taxon>
        <taxon>Bacteroidota</taxon>
        <taxon>Cytophagia</taxon>
        <taxon>Cytophagales</taxon>
        <taxon>Spirosomataceae</taxon>
        <taxon>Dyadobacter</taxon>
    </lineage>
</organism>
<dbReference type="Gene3D" id="3.30.2310.20">
    <property type="entry name" value="RelE-like"/>
    <property type="match status" value="1"/>
</dbReference>
<dbReference type="PANTHER" id="PTHR38039:SF1">
    <property type="entry name" value="TOXIN YOEB"/>
    <property type="match status" value="1"/>
</dbReference>
<evidence type="ECO:0000313" key="7">
    <source>
        <dbReference type="EMBL" id="TKT88745.1"/>
    </source>
</evidence>
<evidence type="ECO:0000256" key="3">
    <source>
        <dbReference type="ARBA" id="ARBA00022722"/>
    </source>
</evidence>
<keyword evidence="2" id="KW-1277">Toxin-antitoxin system</keyword>
<evidence type="ECO:0000313" key="8">
    <source>
        <dbReference type="Proteomes" id="UP000304900"/>
    </source>
</evidence>
<dbReference type="InterPro" id="IPR035093">
    <property type="entry name" value="RelE/ParE_toxin_dom_sf"/>
</dbReference>